<evidence type="ECO:0000259" key="7">
    <source>
        <dbReference type="PROSITE" id="PS51900"/>
    </source>
</evidence>
<dbReference type="InterPro" id="IPR025166">
    <property type="entry name" value="Integrase_DNA_bind_dom"/>
</dbReference>
<gene>
    <name evidence="8" type="ORF">HPE44_07150</name>
</gene>
<keyword evidence="4" id="KW-0233">DNA recombination</keyword>
<dbReference type="GO" id="GO:0006310">
    <property type="term" value="P:DNA recombination"/>
    <property type="evidence" value="ECO:0007669"/>
    <property type="project" value="UniProtKB-KW"/>
</dbReference>
<dbReference type="InterPro" id="IPR050808">
    <property type="entry name" value="Phage_Integrase"/>
</dbReference>
<keyword evidence="2" id="KW-0229">DNA integration</keyword>
<dbReference type="InterPro" id="IPR010998">
    <property type="entry name" value="Integrase_recombinase_N"/>
</dbReference>
<proteinExistence type="inferred from homology"/>
<evidence type="ECO:0000256" key="4">
    <source>
        <dbReference type="ARBA" id="ARBA00023172"/>
    </source>
</evidence>
<name>A0A6N0IHV8_ECOLX</name>
<dbReference type="InterPro" id="IPR013762">
    <property type="entry name" value="Integrase-like_cat_sf"/>
</dbReference>
<keyword evidence="3 5" id="KW-0238">DNA-binding</keyword>
<dbReference type="InterPro" id="IPR038488">
    <property type="entry name" value="Integrase_DNA-bd_sf"/>
</dbReference>
<dbReference type="Pfam" id="PF13356">
    <property type="entry name" value="Arm-DNA-bind_3"/>
    <property type="match status" value="1"/>
</dbReference>
<evidence type="ECO:0000313" key="8">
    <source>
        <dbReference type="EMBL" id="QKQ34337.1"/>
    </source>
</evidence>
<dbReference type="RefSeq" id="WP_222691224.1">
    <property type="nucleotide sequence ID" value="NZ_CAXTTI010000001.1"/>
</dbReference>
<dbReference type="Gene3D" id="1.10.150.130">
    <property type="match status" value="1"/>
</dbReference>
<evidence type="ECO:0000259" key="6">
    <source>
        <dbReference type="PROSITE" id="PS51898"/>
    </source>
</evidence>
<dbReference type="InterPro" id="IPR002104">
    <property type="entry name" value="Integrase_catalytic"/>
</dbReference>
<accession>A0A6N0IHV8</accession>
<dbReference type="InterPro" id="IPR011010">
    <property type="entry name" value="DNA_brk_join_enz"/>
</dbReference>
<dbReference type="Gene3D" id="1.10.443.10">
    <property type="entry name" value="Intergrase catalytic core"/>
    <property type="match status" value="1"/>
</dbReference>
<dbReference type="Pfam" id="PF00589">
    <property type="entry name" value="Phage_integrase"/>
    <property type="match status" value="1"/>
</dbReference>
<evidence type="ECO:0000256" key="5">
    <source>
        <dbReference type="PROSITE-ProRule" id="PRU01248"/>
    </source>
</evidence>
<evidence type="ECO:0000256" key="3">
    <source>
        <dbReference type="ARBA" id="ARBA00023125"/>
    </source>
</evidence>
<dbReference type="GO" id="GO:0015074">
    <property type="term" value="P:DNA integration"/>
    <property type="evidence" value="ECO:0007669"/>
    <property type="project" value="UniProtKB-KW"/>
</dbReference>
<sequence>MKLNARQVDAARPREKAYKLADGAGLYLEVVPSGSRYWRMKYRFNGKEKRMAFGVYPAVSLAQARALRDEAKKKLAEGIDPSFAKKEEKLVRDVQLNNTFQAVALEWHGTKVSRWSEGYASDIIEAFNKDIFPYIGQLPVNDIKPLVLLNVLRRMESRGATEKAKKVRQRCSEVFRYAIVTGRAEYNPAADLTSAMSGHESKHYPFLTVEELPDFFKALAGYTGSPLVVLAARLLILTGVRTGELRGAFWSEFDLEKAVWEIPAERMKMKRPHLVPLSTQALEIVQQLKVISGQYPLVFPGRNDPRKTMSEASMNQVFKRIGYTGKVTGHGFRHTMSTILHEEGFNTAWIETQLAHVDKNAIRGTYNHALYLEGRREMMQWYADCIGRIGNDVN</sequence>
<dbReference type="Gene3D" id="3.30.160.390">
    <property type="entry name" value="Integrase, DNA-binding domain"/>
    <property type="match status" value="1"/>
</dbReference>
<dbReference type="InterPro" id="IPR044068">
    <property type="entry name" value="CB"/>
</dbReference>
<evidence type="ECO:0000256" key="1">
    <source>
        <dbReference type="ARBA" id="ARBA00008857"/>
    </source>
</evidence>
<dbReference type="CDD" id="cd00801">
    <property type="entry name" value="INT_P4_C"/>
    <property type="match status" value="1"/>
</dbReference>
<dbReference type="Pfam" id="PF22022">
    <property type="entry name" value="Phage_int_M"/>
    <property type="match status" value="1"/>
</dbReference>
<organism evidence="8">
    <name type="scientific">Escherichia coli</name>
    <dbReference type="NCBI Taxonomy" id="562"/>
    <lineage>
        <taxon>Bacteria</taxon>
        <taxon>Pseudomonadati</taxon>
        <taxon>Pseudomonadota</taxon>
        <taxon>Gammaproteobacteria</taxon>
        <taxon>Enterobacterales</taxon>
        <taxon>Enterobacteriaceae</taxon>
        <taxon>Escherichia</taxon>
    </lineage>
</organism>
<feature type="domain" description="Tyr recombinase" evidence="6">
    <location>
        <begin position="202"/>
        <end position="379"/>
    </location>
</feature>
<dbReference type="InterPro" id="IPR053876">
    <property type="entry name" value="Phage_int_M"/>
</dbReference>
<reference evidence="8" key="1">
    <citation type="submission" date="2020-05" db="EMBL/GenBank/DDBJ databases">
        <title>Title: F plasmids are the major carriers of antibiotic resistance genes in human-associated commensal E. coli.</title>
        <authorList>
            <person name="Stephens C."/>
            <person name="Arismendi T."/>
            <person name="Wright M."/>
            <person name="Hartman A."/>
            <person name="Gonzalez A."/>
            <person name="Gill M."/>
            <person name="Pandori M."/>
            <person name="Hess D."/>
        </authorList>
    </citation>
    <scope>NUCLEOTIDE SEQUENCE</scope>
    <source>
        <strain evidence="8">SCU-478</strain>
    </source>
</reference>
<comment type="similarity">
    <text evidence="1">Belongs to the 'phage' integrase family.</text>
</comment>
<dbReference type="EMBL" id="CP054563">
    <property type="protein sequence ID" value="QKQ34337.1"/>
    <property type="molecule type" value="Genomic_DNA"/>
</dbReference>
<dbReference type="SUPFAM" id="SSF56349">
    <property type="entry name" value="DNA breaking-rejoining enzymes"/>
    <property type="match status" value="1"/>
</dbReference>
<dbReference type="AlphaFoldDB" id="A0A6N0IHV8"/>
<dbReference type="PANTHER" id="PTHR30629">
    <property type="entry name" value="PROPHAGE INTEGRASE"/>
    <property type="match status" value="1"/>
</dbReference>
<dbReference type="GO" id="GO:0003677">
    <property type="term" value="F:DNA binding"/>
    <property type="evidence" value="ECO:0007669"/>
    <property type="project" value="UniProtKB-UniRule"/>
</dbReference>
<dbReference type="PROSITE" id="PS51900">
    <property type="entry name" value="CB"/>
    <property type="match status" value="1"/>
</dbReference>
<evidence type="ECO:0000256" key="2">
    <source>
        <dbReference type="ARBA" id="ARBA00022908"/>
    </source>
</evidence>
<dbReference type="PROSITE" id="PS51898">
    <property type="entry name" value="TYR_RECOMBINASE"/>
    <property type="match status" value="1"/>
</dbReference>
<dbReference type="PANTHER" id="PTHR30629:SF2">
    <property type="entry name" value="PROPHAGE INTEGRASE INTS-RELATED"/>
    <property type="match status" value="1"/>
</dbReference>
<protein>
    <submittedName>
        <fullName evidence="8">Tyrosine-type recombinase/integrase</fullName>
    </submittedName>
</protein>
<feature type="domain" description="Core-binding (CB)" evidence="7">
    <location>
        <begin position="98"/>
        <end position="179"/>
    </location>
</feature>